<dbReference type="PRINTS" id="PR00111">
    <property type="entry name" value="ABHYDROLASE"/>
</dbReference>
<dbReference type="InterPro" id="IPR000073">
    <property type="entry name" value="AB_hydrolase_1"/>
</dbReference>
<dbReference type="SUPFAM" id="SSF53474">
    <property type="entry name" value="alpha/beta-Hydrolases"/>
    <property type="match status" value="1"/>
</dbReference>
<organism evidence="3 4">
    <name type="scientific">Flavobacterium agricola</name>
    <dbReference type="NCBI Taxonomy" id="2870839"/>
    <lineage>
        <taxon>Bacteria</taxon>
        <taxon>Pseudomonadati</taxon>
        <taxon>Bacteroidota</taxon>
        <taxon>Flavobacteriia</taxon>
        <taxon>Flavobacteriales</taxon>
        <taxon>Flavobacteriaceae</taxon>
        <taxon>Flavobacterium</taxon>
    </lineage>
</organism>
<dbReference type="Pfam" id="PF00561">
    <property type="entry name" value="Abhydrolase_1"/>
    <property type="match status" value="1"/>
</dbReference>
<reference evidence="3" key="1">
    <citation type="submission" date="2021-08" db="EMBL/GenBank/DDBJ databases">
        <title>Flavobacterium sp. strain CC-SYL302.</title>
        <authorList>
            <person name="Lin S.-Y."/>
            <person name="Lee T.-H."/>
            <person name="Young C.-C."/>
        </authorList>
    </citation>
    <scope>NUCLEOTIDE SEQUENCE</scope>
    <source>
        <strain evidence="3">CC-SYL302</strain>
    </source>
</reference>
<evidence type="ECO:0000313" key="4">
    <source>
        <dbReference type="Proteomes" id="UP001163328"/>
    </source>
</evidence>
<evidence type="ECO:0000256" key="1">
    <source>
        <dbReference type="ARBA" id="ARBA00022801"/>
    </source>
</evidence>
<sequence>MLKNTITYKNAKVTYVYNHLNLNKPTIICLHGFLEHKTIFNFLFEDEAFNAYNLIAVDLLGHAETDAIGYVHTMENQAEMIMHLMQHLQIQKTSLIGHSMGGYVALAFLEMFPQHVTQLFLINSSAKADNDVKKANRARGIALVKKNAAVFIQMAIANLFDEQTKQKQEATINELKQIALANTTQGVIANMQGMLERKDRAFLLHNHDNIYFIAGTNDNIIPIDEVREQLVGTKQPINEINGYHMLWLEQPEAIQKILKAKL</sequence>
<dbReference type="GO" id="GO:0016787">
    <property type="term" value="F:hydrolase activity"/>
    <property type="evidence" value="ECO:0007669"/>
    <property type="project" value="UniProtKB-KW"/>
</dbReference>
<evidence type="ECO:0000259" key="2">
    <source>
        <dbReference type="Pfam" id="PF00561"/>
    </source>
</evidence>
<dbReference type="InterPro" id="IPR050266">
    <property type="entry name" value="AB_hydrolase_sf"/>
</dbReference>
<feature type="domain" description="AB hydrolase-1" evidence="2">
    <location>
        <begin position="25"/>
        <end position="249"/>
    </location>
</feature>
<dbReference type="RefSeq" id="WP_264433029.1">
    <property type="nucleotide sequence ID" value="NZ_CP081495.1"/>
</dbReference>
<gene>
    <name evidence="3" type="ORF">K5I29_10130</name>
</gene>
<keyword evidence="1 3" id="KW-0378">Hydrolase</keyword>
<name>A0ABY6LXZ9_9FLAO</name>
<dbReference type="PANTHER" id="PTHR43798">
    <property type="entry name" value="MONOACYLGLYCEROL LIPASE"/>
    <property type="match status" value="1"/>
</dbReference>
<dbReference type="Proteomes" id="UP001163328">
    <property type="component" value="Chromosome"/>
</dbReference>
<evidence type="ECO:0000313" key="3">
    <source>
        <dbReference type="EMBL" id="UYW00857.1"/>
    </source>
</evidence>
<accession>A0ABY6LXZ9</accession>
<dbReference type="PANTHER" id="PTHR43798:SF31">
    <property type="entry name" value="AB HYDROLASE SUPERFAMILY PROTEIN YCLE"/>
    <property type="match status" value="1"/>
</dbReference>
<dbReference type="Gene3D" id="3.40.50.1820">
    <property type="entry name" value="alpha/beta hydrolase"/>
    <property type="match status" value="1"/>
</dbReference>
<dbReference type="EMBL" id="CP081495">
    <property type="protein sequence ID" value="UYW00857.1"/>
    <property type="molecule type" value="Genomic_DNA"/>
</dbReference>
<dbReference type="InterPro" id="IPR029058">
    <property type="entry name" value="AB_hydrolase_fold"/>
</dbReference>
<proteinExistence type="predicted"/>
<keyword evidence="4" id="KW-1185">Reference proteome</keyword>
<protein>
    <submittedName>
        <fullName evidence="3">Alpha/beta hydrolase</fullName>
    </submittedName>
</protein>